<reference evidence="2" key="1">
    <citation type="journal article" date="2021" name="PeerJ">
        <title>Extensive microbial diversity within the chicken gut microbiome revealed by metagenomics and culture.</title>
        <authorList>
            <person name="Gilroy R."/>
            <person name="Ravi A."/>
            <person name="Getino M."/>
            <person name="Pursley I."/>
            <person name="Horton D.L."/>
            <person name="Alikhan N.F."/>
            <person name="Baker D."/>
            <person name="Gharbi K."/>
            <person name="Hall N."/>
            <person name="Watson M."/>
            <person name="Adriaenssens E.M."/>
            <person name="Foster-Nyarko E."/>
            <person name="Jarju S."/>
            <person name="Secka A."/>
            <person name="Antonio M."/>
            <person name="Oren A."/>
            <person name="Chaudhuri R.R."/>
            <person name="La Ragione R."/>
            <person name="Hildebrand F."/>
            <person name="Pallen M.J."/>
        </authorList>
    </citation>
    <scope>NUCLEOTIDE SEQUENCE</scope>
    <source>
        <strain evidence="2">ChiHjej12B11-14209</strain>
    </source>
</reference>
<keyword evidence="1" id="KW-0472">Membrane</keyword>
<gene>
    <name evidence="2" type="ORF">IAA19_07420</name>
</gene>
<dbReference type="InterPro" id="IPR031876">
    <property type="entry name" value="DUF4760"/>
</dbReference>
<dbReference type="Pfam" id="PF15956">
    <property type="entry name" value="DUF4760"/>
    <property type="match status" value="1"/>
</dbReference>
<dbReference type="EMBL" id="DXBM01000062">
    <property type="protein sequence ID" value="HIZ46827.1"/>
    <property type="molecule type" value="Genomic_DNA"/>
</dbReference>
<dbReference type="Gene3D" id="3.40.630.10">
    <property type="entry name" value="Zn peptidases"/>
    <property type="match status" value="1"/>
</dbReference>
<accession>A0A9D2F091</accession>
<proteinExistence type="predicted"/>
<keyword evidence="1" id="KW-1133">Transmembrane helix</keyword>
<dbReference type="Proteomes" id="UP000824062">
    <property type="component" value="Unassembled WGS sequence"/>
</dbReference>
<comment type="caution">
    <text evidence="2">The sequence shown here is derived from an EMBL/GenBank/DDBJ whole genome shotgun (WGS) entry which is preliminary data.</text>
</comment>
<organism evidence="2 3">
    <name type="scientific">Candidatus Olsenella pullistercoris</name>
    <dbReference type="NCBI Taxonomy" id="2838712"/>
    <lineage>
        <taxon>Bacteria</taxon>
        <taxon>Bacillati</taxon>
        <taxon>Actinomycetota</taxon>
        <taxon>Coriobacteriia</taxon>
        <taxon>Coriobacteriales</taxon>
        <taxon>Atopobiaceae</taxon>
        <taxon>Olsenella</taxon>
    </lineage>
</organism>
<name>A0A9D2F091_9ACTN</name>
<protein>
    <submittedName>
        <fullName evidence="2">Uncharacterized protein</fullName>
    </submittedName>
</protein>
<dbReference type="AlphaFoldDB" id="A0A9D2F091"/>
<evidence type="ECO:0000313" key="3">
    <source>
        <dbReference type="Proteomes" id="UP000824062"/>
    </source>
</evidence>
<evidence type="ECO:0000256" key="1">
    <source>
        <dbReference type="SAM" id="Phobius"/>
    </source>
</evidence>
<reference evidence="2" key="2">
    <citation type="submission" date="2021-04" db="EMBL/GenBank/DDBJ databases">
        <authorList>
            <person name="Gilroy R."/>
        </authorList>
    </citation>
    <scope>NUCLEOTIDE SEQUENCE</scope>
    <source>
        <strain evidence="2">ChiHjej12B11-14209</strain>
    </source>
</reference>
<dbReference type="SUPFAM" id="SSF53187">
    <property type="entry name" value="Zn-dependent exopeptidases"/>
    <property type="match status" value="1"/>
</dbReference>
<feature type="transmembrane region" description="Helical" evidence="1">
    <location>
        <begin position="6"/>
        <end position="27"/>
    </location>
</feature>
<evidence type="ECO:0000313" key="2">
    <source>
        <dbReference type="EMBL" id="HIZ46827.1"/>
    </source>
</evidence>
<sequence length="411" mass="46670">MFGFPVDYVSLAIDILGFAAAIVTFIITAKSDEQATIDQTNKERVRATLTDFATLRREHQYFGRKLPASGSMEQRDLKEYLSNLERFAVGCNMGAYDLEVVSRMSGGQLIRHYQRYFRDYITERRLNYRIDGAISDVNAIYIEFENMMKELHDLRGVEWRAPEHVSEEHHILHHFLHLPVSTSEPVFARFRHLRGAIESHGEGKQGYLYVPGTRPDRCLLVAHADTYFDQAYREDSGDAALEACVVRDGGVYRSGTNACGIGADDRAGCAMLWLLRNSGHSLLVLDGEEHGQIGAHFLEASNPRLFDEINRHTFMLQLDRRGASDYKTYGIPVTADFLSFIERETGYVRTEGTGKTDIGTLCRDVCGVNLSVGYYNEHHPEETLVVAEWERTLNIVRTMLDKDLARFPVAR</sequence>
<keyword evidence="1" id="KW-0812">Transmembrane</keyword>